<sequence>MQKNNPKVLNAWCLYDWANSVYALIISSTLFPVYYNNVTRKAFSGEEVYFLGLKISNTVIYSYSISVGYLILVLVLPLLSGIADYSGRKKNFMQFFTWVGGLSCIALFFFHGENIEFGVFFSMLAVLGYAGSLVFYNSYLSDIASKDRHDYLSAKGYAWGYIGSVILLLFILPLVIFYKQVGFSHELEAMRYGFLLTGVWWIGFAQVTFYFLPTPHSDNSLQHLLLQGYKEIHKVFRMLQTMPALKVFLFSFFFYIMGVQTVMFLAATFGEKEIRLSSEKLIITILLIQILAIAGAYFFAWVSEKKGNRFSILSMLLIWIGACLGAYFIQSEYHFYTLAIIIGLIMGGIQSLSRSTYSKLLPQDSPDTTSFFSFYDVSEKIAVVLGTFVYGLVEHLSGSMRNSTIALASFFVIGFVLLYKNRIENTRSDN</sequence>
<feature type="transmembrane region" description="Helical" evidence="6">
    <location>
        <begin position="310"/>
        <end position="329"/>
    </location>
</feature>
<dbReference type="RefSeq" id="WP_091538141.1">
    <property type="nucleotide sequence ID" value="NZ_FONY01000001.1"/>
</dbReference>
<accession>A0A1I2A603</accession>
<organism evidence="8 9">
    <name type="scientific">Thermoflexibacter ruber</name>
    <dbReference type="NCBI Taxonomy" id="1003"/>
    <lineage>
        <taxon>Bacteria</taxon>
        <taxon>Pseudomonadati</taxon>
        <taxon>Bacteroidota</taxon>
        <taxon>Cytophagia</taxon>
        <taxon>Cytophagales</taxon>
        <taxon>Thermoflexibacteraceae</taxon>
        <taxon>Thermoflexibacter</taxon>
    </lineage>
</organism>
<evidence type="ECO:0000256" key="1">
    <source>
        <dbReference type="ARBA" id="ARBA00004127"/>
    </source>
</evidence>
<dbReference type="InterPro" id="IPR024671">
    <property type="entry name" value="Atg22-like"/>
</dbReference>
<dbReference type="Pfam" id="PF11700">
    <property type="entry name" value="ATG22"/>
    <property type="match status" value="1"/>
</dbReference>
<evidence type="ECO:0000256" key="6">
    <source>
        <dbReference type="SAM" id="Phobius"/>
    </source>
</evidence>
<dbReference type="PROSITE" id="PS50850">
    <property type="entry name" value="MFS"/>
    <property type="match status" value="1"/>
</dbReference>
<dbReference type="STRING" id="1003.SAMN04488541_10017"/>
<evidence type="ECO:0000256" key="2">
    <source>
        <dbReference type="ARBA" id="ARBA00022448"/>
    </source>
</evidence>
<dbReference type="SUPFAM" id="SSF103473">
    <property type="entry name" value="MFS general substrate transporter"/>
    <property type="match status" value="1"/>
</dbReference>
<dbReference type="InterPro" id="IPR050495">
    <property type="entry name" value="ATG22/LtaA_families"/>
</dbReference>
<dbReference type="EMBL" id="FONY01000001">
    <property type="protein sequence ID" value="SFE38323.1"/>
    <property type="molecule type" value="Genomic_DNA"/>
</dbReference>
<dbReference type="Gene3D" id="1.20.1250.20">
    <property type="entry name" value="MFS general substrate transporter like domains"/>
    <property type="match status" value="1"/>
</dbReference>
<proteinExistence type="predicted"/>
<dbReference type="GO" id="GO:0012505">
    <property type="term" value="C:endomembrane system"/>
    <property type="evidence" value="ECO:0007669"/>
    <property type="project" value="UniProtKB-SubCell"/>
</dbReference>
<dbReference type="PANTHER" id="PTHR23519">
    <property type="entry name" value="AUTOPHAGY-RELATED PROTEIN 22"/>
    <property type="match status" value="1"/>
</dbReference>
<feature type="transmembrane region" description="Helical" evidence="6">
    <location>
        <begin position="281"/>
        <end position="303"/>
    </location>
</feature>
<dbReference type="InterPro" id="IPR020846">
    <property type="entry name" value="MFS_dom"/>
</dbReference>
<feature type="transmembrane region" description="Helical" evidence="6">
    <location>
        <begin position="399"/>
        <end position="419"/>
    </location>
</feature>
<feature type="transmembrane region" description="Helical" evidence="6">
    <location>
        <begin position="60"/>
        <end position="80"/>
    </location>
</feature>
<dbReference type="GO" id="GO:0022857">
    <property type="term" value="F:transmembrane transporter activity"/>
    <property type="evidence" value="ECO:0007669"/>
    <property type="project" value="InterPro"/>
</dbReference>
<keyword evidence="5 6" id="KW-0472">Membrane</keyword>
<keyword evidence="3 6" id="KW-0812">Transmembrane</keyword>
<dbReference type="Proteomes" id="UP000199513">
    <property type="component" value="Unassembled WGS sequence"/>
</dbReference>
<keyword evidence="2" id="KW-0813">Transport</keyword>
<feature type="transmembrane region" description="Helical" evidence="6">
    <location>
        <begin position="190"/>
        <end position="212"/>
    </location>
</feature>
<feature type="transmembrane region" description="Helical" evidence="6">
    <location>
        <begin position="117"/>
        <end position="136"/>
    </location>
</feature>
<comment type="subcellular location">
    <subcellularLocation>
        <location evidence="1">Endomembrane system</location>
        <topology evidence="1">Multi-pass membrane protein</topology>
    </subcellularLocation>
</comment>
<gene>
    <name evidence="8" type="ORF">SAMN04488541_10017</name>
</gene>
<keyword evidence="4 6" id="KW-1133">Transmembrane helix</keyword>
<evidence type="ECO:0000259" key="7">
    <source>
        <dbReference type="PROSITE" id="PS50850"/>
    </source>
</evidence>
<protein>
    <submittedName>
        <fullName evidence="8">MFS transporter, UMF1 family</fullName>
    </submittedName>
</protein>
<feature type="domain" description="Major facilitator superfamily (MFS) profile" evidence="7">
    <location>
        <begin position="244"/>
        <end position="430"/>
    </location>
</feature>
<keyword evidence="9" id="KW-1185">Reference proteome</keyword>
<feature type="transmembrane region" description="Helical" evidence="6">
    <location>
        <begin position="92"/>
        <end position="111"/>
    </location>
</feature>
<dbReference type="PANTHER" id="PTHR23519:SF1">
    <property type="entry name" value="AUTOPHAGY-RELATED PROTEIN 22"/>
    <property type="match status" value="1"/>
</dbReference>
<feature type="transmembrane region" description="Helical" evidence="6">
    <location>
        <begin position="335"/>
        <end position="353"/>
    </location>
</feature>
<evidence type="ECO:0000313" key="9">
    <source>
        <dbReference type="Proteomes" id="UP000199513"/>
    </source>
</evidence>
<name>A0A1I2A603_9BACT</name>
<feature type="transmembrane region" description="Helical" evidence="6">
    <location>
        <begin position="247"/>
        <end position="269"/>
    </location>
</feature>
<feature type="transmembrane region" description="Helical" evidence="6">
    <location>
        <begin position="157"/>
        <end position="178"/>
    </location>
</feature>
<evidence type="ECO:0000256" key="3">
    <source>
        <dbReference type="ARBA" id="ARBA00022692"/>
    </source>
</evidence>
<evidence type="ECO:0000256" key="4">
    <source>
        <dbReference type="ARBA" id="ARBA00022989"/>
    </source>
</evidence>
<evidence type="ECO:0000313" key="8">
    <source>
        <dbReference type="EMBL" id="SFE38323.1"/>
    </source>
</evidence>
<dbReference type="AlphaFoldDB" id="A0A1I2A603"/>
<feature type="transmembrane region" description="Helical" evidence="6">
    <location>
        <begin position="374"/>
        <end position="393"/>
    </location>
</feature>
<dbReference type="OrthoDB" id="9768783at2"/>
<evidence type="ECO:0000256" key="5">
    <source>
        <dbReference type="ARBA" id="ARBA00023136"/>
    </source>
</evidence>
<reference evidence="8 9" key="1">
    <citation type="submission" date="2016-10" db="EMBL/GenBank/DDBJ databases">
        <authorList>
            <person name="de Groot N.N."/>
        </authorList>
    </citation>
    <scope>NUCLEOTIDE SEQUENCE [LARGE SCALE GENOMIC DNA]</scope>
    <source>
        <strain>GEY</strain>
        <strain evidence="9">DSM 9560</strain>
    </source>
</reference>
<feature type="transmembrane region" description="Helical" evidence="6">
    <location>
        <begin position="12"/>
        <end position="35"/>
    </location>
</feature>
<dbReference type="InterPro" id="IPR036259">
    <property type="entry name" value="MFS_trans_sf"/>
</dbReference>